<dbReference type="Gene3D" id="3.20.20.80">
    <property type="entry name" value="Glycosidases"/>
    <property type="match status" value="1"/>
</dbReference>
<gene>
    <name evidence="13" type="primary">glgB</name>
    <name evidence="13" type="ORF">HMPREF0061_0249</name>
</gene>
<dbReference type="SUPFAM" id="SSF81296">
    <property type="entry name" value="E set domains"/>
    <property type="match status" value="1"/>
</dbReference>
<dbReference type="Pfam" id="PF00128">
    <property type="entry name" value="Alpha-amylase"/>
    <property type="match status" value="1"/>
</dbReference>
<comment type="caution">
    <text evidence="13">The sequence shown here is derived from an EMBL/GenBank/DDBJ whole genome shotgun (WGS) entry which is preliminary data.</text>
</comment>
<dbReference type="InterPro" id="IPR044143">
    <property type="entry name" value="GlgB_N_E_set_prok"/>
</dbReference>
<keyword evidence="6" id="KW-0321">Glycogen metabolism</keyword>
<dbReference type="GO" id="GO:0003844">
    <property type="term" value="F:1,4-alpha-glucan branching enzyme activity"/>
    <property type="evidence" value="ECO:0007669"/>
    <property type="project" value="UniProtKB-EC"/>
</dbReference>
<dbReference type="SUPFAM" id="SSF51011">
    <property type="entry name" value="Glycosyl hydrolase domain"/>
    <property type="match status" value="1"/>
</dbReference>
<evidence type="ECO:0000256" key="2">
    <source>
        <dbReference type="ARBA" id="ARBA00002953"/>
    </source>
</evidence>
<dbReference type="InterPro" id="IPR004193">
    <property type="entry name" value="Glyco_hydro_13_N"/>
</dbReference>
<evidence type="ECO:0000256" key="7">
    <source>
        <dbReference type="ARBA" id="ARBA00022676"/>
    </source>
</evidence>
<evidence type="ECO:0000256" key="1">
    <source>
        <dbReference type="ARBA" id="ARBA00000826"/>
    </source>
</evidence>
<comment type="function">
    <text evidence="2">Catalyzes the formation of the alpha-1,6-glucosidic linkages in glycogen by scission of a 1,4-alpha-linked oligosaccharide from growing alpha-1,4-glucan chains and the subsequent attachment of the oligosaccharide to the alpha-1,6 position.</text>
</comment>
<evidence type="ECO:0000256" key="8">
    <source>
        <dbReference type="ARBA" id="ARBA00022679"/>
    </source>
</evidence>
<dbReference type="PANTHER" id="PTHR43651:SF3">
    <property type="entry name" value="1,4-ALPHA-GLUCAN-BRANCHING ENZYME"/>
    <property type="match status" value="1"/>
</dbReference>
<name>A0ABP2IEM9_AERVM</name>
<accession>A0ABP2IEM9</accession>
<evidence type="ECO:0000256" key="3">
    <source>
        <dbReference type="ARBA" id="ARBA00004964"/>
    </source>
</evidence>
<dbReference type="SUPFAM" id="SSF51445">
    <property type="entry name" value="(Trans)glycosidases"/>
    <property type="match status" value="1"/>
</dbReference>
<dbReference type="EC" id="2.4.1.18" evidence="5 11"/>
<evidence type="ECO:0000313" key="13">
    <source>
        <dbReference type="EMBL" id="EFG50378.1"/>
    </source>
</evidence>
<keyword evidence="7 13" id="KW-0328">Glycosyltransferase</keyword>
<dbReference type="Gene3D" id="2.60.40.10">
    <property type="entry name" value="Immunoglobulins"/>
    <property type="match status" value="1"/>
</dbReference>
<dbReference type="InterPro" id="IPR006047">
    <property type="entry name" value="GH13_cat_dom"/>
</dbReference>
<dbReference type="InterPro" id="IPR013783">
    <property type="entry name" value="Ig-like_fold"/>
</dbReference>
<dbReference type="InterPro" id="IPR037439">
    <property type="entry name" value="Branching_enzy"/>
</dbReference>
<reference evidence="13 14" key="1">
    <citation type="submission" date="2010-04" db="EMBL/GenBank/DDBJ databases">
        <authorList>
            <person name="Muzny D."/>
            <person name="Qin X."/>
            <person name="Deng J."/>
            <person name="Jiang H."/>
            <person name="Liu Y."/>
            <person name="Qu J."/>
            <person name="Song X.-Z."/>
            <person name="Zhang L."/>
            <person name="Thornton R."/>
            <person name="Coyle M."/>
            <person name="Francisco L."/>
            <person name="Jackson L."/>
            <person name="Javaid M."/>
            <person name="Korchina V."/>
            <person name="Kovar C."/>
            <person name="Mata R."/>
            <person name="Mathew T."/>
            <person name="Ngo R."/>
            <person name="Nguyen L."/>
            <person name="Nguyen N."/>
            <person name="Okwuonu G."/>
            <person name="Ongeri F."/>
            <person name="Pham C."/>
            <person name="Simmons D."/>
            <person name="Wilczek-Boney K."/>
            <person name="Hale W."/>
            <person name="Jakkamsetti A."/>
            <person name="Pham P."/>
            <person name="Ruth R."/>
            <person name="San Lucas F."/>
            <person name="Warren J."/>
            <person name="Zhang J."/>
            <person name="Zhao Z."/>
            <person name="Zhou C."/>
            <person name="Zhu D."/>
            <person name="Lee S."/>
            <person name="Bess C."/>
            <person name="Blankenburg K."/>
            <person name="Forbes L."/>
            <person name="Fu Q."/>
            <person name="Gubbala S."/>
            <person name="Hirani K."/>
            <person name="Jayaseelan J.C."/>
            <person name="Lara F."/>
            <person name="Munidasa M."/>
            <person name="Palculict T."/>
            <person name="Patil S."/>
            <person name="Pu L.-L."/>
            <person name="Saada N."/>
            <person name="Tang L."/>
            <person name="Weissenberger G."/>
            <person name="Zhu Y."/>
            <person name="Hemphill L."/>
            <person name="Shang Y."/>
            <person name="Youmans B."/>
            <person name="Ayvaz T."/>
            <person name="Ross M."/>
            <person name="Santibanez J."/>
            <person name="Aqrawi P."/>
            <person name="Gross S."/>
            <person name="Joshi V."/>
            <person name="Fowler G."/>
            <person name="Nazareth L."/>
            <person name="Reid J."/>
            <person name="Worley K."/>
            <person name="Petrosino J."/>
            <person name="Highlander S."/>
            <person name="Gibbs R."/>
            <person name="Gibbs R."/>
        </authorList>
    </citation>
    <scope>NUCLEOTIDE SEQUENCE [LARGE SCALE GENOMIC DNA]</scope>
    <source>
        <strain evidence="13 14">ATCC 11563</strain>
    </source>
</reference>
<keyword evidence="14" id="KW-1185">Reference proteome</keyword>
<proteinExistence type="inferred from homology"/>
<comment type="catalytic activity">
    <reaction evidence="1">
        <text>Transfers a segment of a (1-&gt;4)-alpha-D-glucan chain to a primary hydroxy group in a similar glucan chain.</text>
        <dbReference type="EC" id="2.4.1.18"/>
    </reaction>
</comment>
<comment type="similarity">
    <text evidence="4">Belongs to the glycosyl hydrolase 13 family. GlgB subfamily.</text>
</comment>
<evidence type="ECO:0000256" key="10">
    <source>
        <dbReference type="ARBA" id="ARBA00023277"/>
    </source>
</evidence>
<dbReference type="InterPro" id="IPR014756">
    <property type="entry name" value="Ig_E-set"/>
</dbReference>
<keyword evidence="9" id="KW-0320">Glycogen biosynthesis</keyword>
<dbReference type="InterPro" id="IPR006407">
    <property type="entry name" value="GlgB"/>
</dbReference>
<dbReference type="CDD" id="cd02855">
    <property type="entry name" value="E_set_GBE_prok_N"/>
    <property type="match status" value="1"/>
</dbReference>
<dbReference type="Pfam" id="PF02922">
    <property type="entry name" value="CBM_48"/>
    <property type="match status" value="1"/>
</dbReference>
<keyword evidence="8 13" id="KW-0808">Transferase</keyword>
<sequence length="659" mass="75949">MLLSKEEVILYKGKEASSSIQDRSLVDEMYYFNIGNHFEAFKFLGAKKQVNNDQDGYQFTVWAPNAKCVYLEGDFSDWAELRMDKVAETGAWTIFMQDAKEWDLYKFVIEDHDGVKREKQDPFAFAGEVPPKNASVIQDIPTYEWHDQEWIKERQQSNMFASPINIYEVHMSSWNRHEDGSAYTFADLQAELIPYVKKMGYTHIEFMPLMEHPLEASWGYQISGYFSIAGRFGHDFGPLMSFVDACHQAGIGVIVDWVPGHFVVNDDALANYDGTATFEYQDPNRAENVRWGTKNFDLGRKQVQSFLISNAVFWLETFHFDGIRVDAVSNMLYLDYDIGPWVPNKYGHNVNLEGLEFLRKLNTEILFRDPSYLMIAEESTAWSGVTKPTSQGGLGFNFKWNMGWMNDTLKFFGIDALGRSSNYKLINFTFMYMHDENFVLPFSHDEVVHGKQSLLGKMPNHNRYEMFANLRVLEGYRLLYPGKKLSFMGNEIGQFLEWRFYEGLEWSSLDREYNTEFQSYVAELNRLYKETPALHEQDNQKAGITIIEADDDQETTLSFIRHGKAADALLVCAFNFTPVERSHYRIGVPYAGTYQVVLNSEMKTFGGNWVSQTTNFETVAVPHKGQPYSLEINLPSLAAIAFEPVNIKPTSETTRNKNH</sequence>
<dbReference type="InterPro" id="IPR006048">
    <property type="entry name" value="A-amylase/branching_C"/>
</dbReference>
<evidence type="ECO:0000256" key="9">
    <source>
        <dbReference type="ARBA" id="ARBA00023056"/>
    </source>
</evidence>
<evidence type="ECO:0000256" key="6">
    <source>
        <dbReference type="ARBA" id="ARBA00022600"/>
    </source>
</evidence>
<comment type="pathway">
    <text evidence="3">Glycan biosynthesis; glycogen biosynthesis.</text>
</comment>
<organism evidence="13 14">
    <name type="scientific">Aerococcus viridans (strain ATCC 11563 / DSM 20340 / CCUG 4311 / JCM 20461 / NBRC 12219 / NCTC 8251 / M1)</name>
    <dbReference type="NCBI Taxonomy" id="655812"/>
    <lineage>
        <taxon>Bacteria</taxon>
        <taxon>Bacillati</taxon>
        <taxon>Bacillota</taxon>
        <taxon>Bacilli</taxon>
        <taxon>Lactobacillales</taxon>
        <taxon>Aerococcaceae</taxon>
        <taxon>Aerococcus</taxon>
    </lineage>
</organism>
<dbReference type="InterPro" id="IPR017853">
    <property type="entry name" value="GH"/>
</dbReference>
<feature type="domain" description="Glycosyl hydrolase family 13 catalytic" evidence="12">
    <location>
        <begin position="168"/>
        <end position="528"/>
    </location>
</feature>
<dbReference type="NCBIfam" id="NF008967">
    <property type="entry name" value="PRK12313.1"/>
    <property type="match status" value="1"/>
</dbReference>
<dbReference type="NCBIfam" id="TIGR01515">
    <property type="entry name" value="branching_enzym"/>
    <property type="match status" value="1"/>
</dbReference>
<keyword evidence="10" id="KW-0119">Carbohydrate metabolism</keyword>
<evidence type="ECO:0000313" key="14">
    <source>
        <dbReference type="Proteomes" id="UP000003764"/>
    </source>
</evidence>
<evidence type="ECO:0000256" key="4">
    <source>
        <dbReference type="ARBA" id="ARBA00009000"/>
    </source>
</evidence>
<dbReference type="PANTHER" id="PTHR43651">
    <property type="entry name" value="1,4-ALPHA-GLUCAN-BRANCHING ENZYME"/>
    <property type="match status" value="1"/>
</dbReference>
<evidence type="ECO:0000256" key="5">
    <source>
        <dbReference type="ARBA" id="ARBA00012541"/>
    </source>
</evidence>
<dbReference type="NCBIfam" id="NF003811">
    <property type="entry name" value="PRK05402.1"/>
    <property type="match status" value="1"/>
</dbReference>
<dbReference type="CDD" id="cd11322">
    <property type="entry name" value="AmyAc_Glg_BE"/>
    <property type="match status" value="1"/>
</dbReference>
<dbReference type="EMBL" id="ADNT01000022">
    <property type="protein sequence ID" value="EFG50378.1"/>
    <property type="molecule type" value="Genomic_DNA"/>
</dbReference>
<dbReference type="Proteomes" id="UP000003764">
    <property type="component" value="Unassembled WGS sequence"/>
</dbReference>
<dbReference type="InterPro" id="IPR013780">
    <property type="entry name" value="Glyco_hydro_b"/>
</dbReference>
<dbReference type="Gene3D" id="2.60.40.1180">
    <property type="entry name" value="Golgi alpha-mannosidase II"/>
    <property type="match status" value="1"/>
</dbReference>
<dbReference type="PIRSF" id="PIRSF000463">
    <property type="entry name" value="GlgB"/>
    <property type="match status" value="1"/>
</dbReference>
<protein>
    <recommendedName>
        <fullName evidence="5 11">1,4-alpha-glucan branching enzyme</fullName>
        <ecNumber evidence="5 11">2.4.1.18</ecNumber>
    </recommendedName>
</protein>
<dbReference type="Pfam" id="PF02806">
    <property type="entry name" value="Alpha-amylase_C"/>
    <property type="match status" value="1"/>
</dbReference>
<evidence type="ECO:0000256" key="11">
    <source>
        <dbReference type="NCBIfam" id="TIGR01515"/>
    </source>
</evidence>
<evidence type="ECO:0000259" key="12">
    <source>
        <dbReference type="SMART" id="SM00642"/>
    </source>
</evidence>
<dbReference type="SMART" id="SM00642">
    <property type="entry name" value="Aamy"/>
    <property type="match status" value="1"/>
</dbReference>